<feature type="compositionally biased region" description="Low complexity" evidence="1">
    <location>
        <begin position="146"/>
        <end position="163"/>
    </location>
</feature>
<feature type="compositionally biased region" description="Low complexity" evidence="1">
    <location>
        <begin position="247"/>
        <end position="273"/>
    </location>
</feature>
<feature type="compositionally biased region" description="Basic and acidic residues" evidence="1">
    <location>
        <begin position="10"/>
        <end position="20"/>
    </location>
</feature>
<organism evidence="2 3">
    <name type="scientific">Stutzerimonas stutzeri</name>
    <name type="common">Pseudomonas stutzeri</name>
    <dbReference type="NCBI Taxonomy" id="316"/>
    <lineage>
        <taxon>Bacteria</taxon>
        <taxon>Pseudomonadati</taxon>
        <taxon>Pseudomonadota</taxon>
        <taxon>Gammaproteobacteria</taxon>
        <taxon>Pseudomonadales</taxon>
        <taxon>Pseudomonadaceae</taxon>
        <taxon>Stutzerimonas</taxon>
    </lineage>
</organism>
<evidence type="ECO:0008006" key="4">
    <source>
        <dbReference type="Google" id="ProtNLM"/>
    </source>
</evidence>
<evidence type="ECO:0000313" key="2">
    <source>
        <dbReference type="EMBL" id="ANF26434.1"/>
    </source>
</evidence>
<reference evidence="2 3" key="1">
    <citation type="submission" date="2016-05" db="EMBL/GenBank/DDBJ databases">
        <title>Genome sequence of Pseudomonas stutzeri 273 and identification of the exopolysaccharide biosynthesis locus.</title>
        <authorList>
            <person name="Wu S."/>
            <person name="Sun C."/>
        </authorList>
    </citation>
    <scope>NUCLEOTIDE SEQUENCE [LARGE SCALE GENOMIC DNA]</scope>
    <source>
        <strain evidence="2 3">273</strain>
    </source>
</reference>
<dbReference type="eggNOG" id="ENOG5032S24">
    <property type="taxonomic scope" value="Bacteria"/>
</dbReference>
<dbReference type="RefSeq" id="WP_064481857.1">
    <property type="nucleotide sequence ID" value="NZ_CP015641.1"/>
</dbReference>
<feature type="compositionally biased region" description="Basic and acidic residues" evidence="1">
    <location>
        <begin position="219"/>
        <end position="244"/>
    </location>
</feature>
<dbReference type="Proteomes" id="UP000077787">
    <property type="component" value="Chromosome"/>
</dbReference>
<evidence type="ECO:0000313" key="3">
    <source>
        <dbReference type="Proteomes" id="UP000077787"/>
    </source>
</evidence>
<name>A0A172WSF0_STUST</name>
<dbReference type="InterPro" id="IPR022062">
    <property type="entry name" value="DUF3618"/>
</dbReference>
<dbReference type="EMBL" id="CP015641">
    <property type="protein sequence ID" value="ANF26434.1"/>
    <property type="molecule type" value="Genomic_DNA"/>
</dbReference>
<dbReference type="OrthoDB" id="6065071at2"/>
<accession>A0A172WSF0</accession>
<protein>
    <recommendedName>
        <fullName evidence="4">DUF3618 domain-containing protein</fullName>
    </recommendedName>
</protein>
<dbReference type="Pfam" id="PF12277">
    <property type="entry name" value="DUF3618"/>
    <property type="match status" value="1"/>
</dbReference>
<gene>
    <name evidence="2" type="ORF">PS273GM_15385</name>
</gene>
<proteinExistence type="predicted"/>
<evidence type="ECO:0000256" key="1">
    <source>
        <dbReference type="SAM" id="MobiDB-lite"/>
    </source>
</evidence>
<dbReference type="AlphaFoldDB" id="A0A172WSF0"/>
<sequence length="273" mass="28590">MSTRNQIDAEAQKDPDELEREIDQTRTEIGNIVHALENKLSPGELIDTALGYVKGGGGEFFSNLSNTVKANPVPTVLTSIGLIWMMAGQNRQPHSNVTTAGYNTGSNGPSMGDKLSAKTAGIKQQGASMKEKASHMGQSVSESLGSARTRASDSSRQASARLRGGADRARGGFNQLLQEQPLALGAIGIALGALIAASVPPSRREDEMLGEASDRMTDQLRHKAEEGYQKASAKGEEVANRVKQDVSNSSDSNRSNSGSTGTTGTTGTTSAGI</sequence>
<feature type="region of interest" description="Disordered" evidence="1">
    <location>
        <begin position="103"/>
        <end position="166"/>
    </location>
</feature>
<feature type="region of interest" description="Disordered" evidence="1">
    <location>
        <begin position="1"/>
        <end position="20"/>
    </location>
</feature>
<feature type="region of interest" description="Disordered" evidence="1">
    <location>
        <begin position="219"/>
        <end position="273"/>
    </location>
</feature>